<dbReference type="Proteomes" id="UP001265746">
    <property type="component" value="Unassembled WGS sequence"/>
</dbReference>
<reference evidence="2" key="1">
    <citation type="submission" date="2023-06" db="EMBL/GenBank/DDBJ databases">
        <authorList>
            <person name="Noh H."/>
        </authorList>
    </citation>
    <scope>NUCLEOTIDE SEQUENCE</scope>
    <source>
        <strain evidence="2">DUCC20226</strain>
    </source>
</reference>
<comment type="caution">
    <text evidence="2">The sequence shown here is derived from an EMBL/GenBank/DDBJ whole genome shotgun (WGS) entry which is preliminary data.</text>
</comment>
<evidence type="ECO:0000256" key="1">
    <source>
        <dbReference type="SAM" id="MobiDB-lite"/>
    </source>
</evidence>
<organism evidence="2 3">
    <name type="scientific">Phomopsis amygdali</name>
    <name type="common">Fusicoccum amygdali</name>
    <dbReference type="NCBI Taxonomy" id="1214568"/>
    <lineage>
        <taxon>Eukaryota</taxon>
        <taxon>Fungi</taxon>
        <taxon>Dikarya</taxon>
        <taxon>Ascomycota</taxon>
        <taxon>Pezizomycotina</taxon>
        <taxon>Sordariomycetes</taxon>
        <taxon>Sordariomycetidae</taxon>
        <taxon>Diaporthales</taxon>
        <taxon>Diaporthaceae</taxon>
        <taxon>Diaporthe</taxon>
    </lineage>
</organism>
<accession>A0AAD9SN11</accession>
<evidence type="ECO:0000313" key="2">
    <source>
        <dbReference type="EMBL" id="KAK2611571.1"/>
    </source>
</evidence>
<proteinExistence type="predicted"/>
<protein>
    <submittedName>
        <fullName evidence="2">Uncharacterized protein</fullName>
    </submittedName>
</protein>
<feature type="region of interest" description="Disordered" evidence="1">
    <location>
        <begin position="1"/>
        <end position="82"/>
    </location>
</feature>
<dbReference type="EMBL" id="JAUJFL010000002">
    <property type="protein sequence ID" value="KAK2611571.1"/>
    <property type="molecule type" value="Genomic_DNA"/>
</dbReference>
<dbReference type="AlphaFoldDB" id="A0AAD9SN11"/>
<name>A0AAD9SN11_PHOAM</name>
<keyword evidence="3" id="KW-1185">Reference proteome</keyword>
<gene>
    <name evidence="2" type="ORF">N8I77_004904</name>
</gene>
<evidence type="ECO:0000313" key="3">
    <source>
        <dbReference type="Proteomes" id="UP001265746"/>
    </source>
</evidence>
<feature type="region of interest" description="Disordered" evidence="1">
    <location>
        <begin position="153"/>
        <end position="174"/>
    </location>
</feature>
<sequence length="320" mass="35932">MLTGKGKQVAAKPDWKEQLAMPDQDVGWDAPSGLDWAESGNPEKQEVFTPSPHPSRRDHNGLTDDPQSKENDHHVSFAKSENENASTTIMTDYAYAAYCSDFAACYNDYAVYGDTSQYLDSDKYFDAWGCILEDDPITSLEVQQSIWEAAVGESRGAEKGQHHHTSTRSTDDGRQTHFCSQAKQAQEQCVQPKSQLVAYLYHRFGEDIRYENRCCCHEWLYDCVEEDRKATRTEYSLTGGGLPKDDCVLLPYPQEEMPGTEHADKPVLMVTTPEGEALFPHDMGDYPEPTISSERPIGGEMAAQVRDYVTPYEDEDGADI</sequence>
<feature type="compositionally biased region" description="Basic and acidic residues" evidence="1">
    <location>
        <begin position="55"/>
        <end position="75"/>
    </location>
</feature>
<feature type="region of interest" description="Disordered" evidence="1">
    <location>
        <begin position="277"/>
        <end position="300"/>
    </location>
</feature>